<keyword evidence="11 17" id="KW-0408">Iron</keyword>
<comment type="cofactor">
    <cofactor evidence="17">
        <name>[2Fe-2S] cluster</name>
        <dbReference type="ChEBI" id="CHEBI:190135"/>
    </cofactor>
    <text evidence="17">Binds 1 [2Fe-2S] cluster.</text>
</comment>
<keyword evidence="3 18" id="KW-0813">Transport</keyword>
<keyword evidence="17" id="KW-0496">Mitochondrion</keyword>
<evidence type="ECO:0000256" key="3">
    <source>
        <dbReference type="ARBA" id="ARBA00022448"/>
    </source>
</evidence>
<dbReference type="FunFam" id="1.20.58.100:FF:000001">
    <property type="entry name" value="Succinate dehydrogenase flavoprotein subunit (SdhA)"/>
    <property type="match status" value="1"/>
</dbReference>
<keyword evidence="4 17" id="KW-0004">4Fe-4S</keyword>
<dbReference type="InterPro" id="IPR030664">
    <property type="entry name" value="SdhA/FrdA/AprA"/>
</dbReference>
<evidence type="ECO:0000256" key="1">
    <source>
        <dbReference type="ARBA" id="ARBA00004170"/>
    </source>
</evidence>
<feature type="binding site" evidence="15">
    <location>
        <position position="305"/>
    </location>
    <ligand>
        <name>substrate</name>
    </ligand>
</feature>
<dbReference type="SUPFAM" id="SSF54292">
    <property type="entry name" value="2Fe-2S ferredoxin-like"/>
    <property type="match status" value="1"/>
</dbReference>
<comment type="function">
    <text evidence="18">Flavoprotein (FP) subunit of succinate dehydrogenase (SDH) that is involved in complex II of the mitochondrial electron transport chain and is responsible for transferring electrons from succinate to ubiquinone (coenzyme Q).</text>
</comment>
<comment type="similarity">
    <text evidence="2 18">Belongs to the FAD-dependent oxidoreductase 2 family. FRD/SDH subfamily.</text>
</comment>
<keyword evidence="7 17" id="KW-0479">Metal-binding</keyword>
<keyword evidence="17" id="KW-0999">Mitochondrion inner membrane</keyword>
<dbReference type="GO" id="GO:0005886">
    <property type="term" value="C:plasma membrane"/>
    <property type="evidence" value="ECO:0007669"/>
    <property type="project" value="TreeGrafter"/>
</dbReference>
<dbReference type="NCBIfam" id="TIGR00384">
    <property type="entry name" value="dhsB"/>
    <property type="match status" value="1"/>
</dbReference>
<dbReference type="InterPro" id="IPR011281">
    <property type="entry name" value="Succ_DH_flav_su_fwd"/>
</dbReference>
<keyword evidence="6 17" id="KW-0001">2Fe-2S</keyword>
<comment type="pathway">
    <text evidence="17">Carbohydrate metabolism; tricarboxylic acid cycle; fumarate from succinate (eukaryal route): step 1/1.</text>
</comment>
<dbReference type="Gene3D" id="1.20.58.100">
    <property type="entry name" value="Fumarate reductase/succinate dehydrogenase flavoprotein-like, C-terminal domain"/>
    <property type="match status" value="1"/>
</dbReference>
<dbReference type="GO" id="GO:0046872">
    <property type="term" value="F:metal ion binding"/>
    <property type="evidence" value="ECO:0007669"/>
    <property type="project" value="UniProtKB-KW"/>
</dbReference>
<feature type="domain" description="4Fe-4S ferredoxin-type" evidence="21">
    <location>
        <begin position="691"/>
        <end position="713"/>
    </location>
</feature>
<evidence type="ECO:0000256" key="11">
    <source>
        <dbReference type="ARBA" id="ARBA00023004"/>
    </source>
</evidence>
<evidence type="ECO:0000313" key="23">
    <source>
        <dbReference type="WBParaSite" id="ACRNAN_scaffold13.g14177.t1"/>
    </source>
</evidence>
<evidence type="ECO:0000313" key="22">
    <source>
        <dbReference type="Proteomes" id="UP000887540"/>
    </source>
</evidence>
<evidence type="ECO:0000256" key="4">
    <source>
        <dbReference type="ARBA" id="ARBA00022485"/>
    </source>
</evidence>
<comment type="similarity">
    <text evidence="17">Belongs to the succinate dehydrogenase/fumarate reductase iron-sulfur protein family.</text>
</comment>
<dbReference type="GO" id="GO:0008177">
    <property type="term" value="F:succinate dehydrogenase (quinone) activity"/>
    <property type="evidence" value="ECO:0007669"/>
    <property type="project" value="UniProtKB-EC"/>
</dbReference>
<keyword evidence="18" id="KW-0809">Transit peptide</keyword>
<evidence type="ECO:0000256" key="14">
    <source>
        <dbReference type="PIRSR" id="PIRSR611281-1"/>
    </source>
</evidence>
<evidence type="ECO:0000256" key="7">
    <source>
        <dbReference type="ARBA" id="ARBA00022723"/>
    </source>
</evidence>
<dbReference type="InterPro" id="IPR036010">
    <property type="entry name" value="2Fe-2S_ferredoxin-like_sf"/>
</dbReference>
<dbReference type="FunFam" id="3.90.700.10:FF:000001">
    <property type="entry name" value="Mitochondrial succinate dehydrogenase flavoprotein subunit"/>
    <property type="match status" value="1"/>
</dbReference>
<comment type="cofactor">
    <cofactor evidence="16">
        <name>FAD</name>
        <dbReference type="ChEBI" id="CHEBI:57692"/>
    </cofactor>
    <text evidence="16">Flavinylated by SdhE, about 5% flavinylation occurs in the absence of SdhE.</text>
</comment>
<feature type="binding site" evidence="15">
    <location>
        <position position="346"/>
    </location>
    <ligand>
        <name>substrate</name>
    </ligand>
</feature>
<dbReference type="GO" id="GO:0050660">
    <property type="term" value="F:flavin adenine dinucleotide binding"/>
    <property type="evidence" value="ECO:0007669"/>
    <property type="project" value="InterPro"/>
</dbReference>
<dbReference type="SUPFAM" id="SSF46977">
    <property type="entry name" value="Succinate dehydrogenase/fumarate reductase flavoprotein C-terminal domain"/>
    <property type="match status" value="1"/>
</dbReference>
<keyword evidence="10 18" id="KW-0560">Oxidoreductase</keyword>
<dbReference type="InterPro" id="IPR003953">
    <property type="entry name" value="FAD-dep_OxRdtase_2_FAD-bd"/>
</dbReference>
<dbReference type="PROSITE" id="PS51085">
    <property type="entry name" value="2FE2S_FER_2"/>
    <property type="match status" value="1"/>
</dbReference>
<feature type="region of interest" description="Disordered" evidence="19">
    <location>
        <begin position="483"/>
        <end position="502"/>
    </location>
</feature>
<evidence type="ECO:0000256" key="15">
    <source>
        <dbReference type="PIRSR" id="PIRSR611281-2"/>
    </source>
</evidence>
<dbReference type="FunFam" id="3.10.20.30:FF:000022">
    <property type="entry name" value="Succinate dehydrogenase iron-sulfur subunit"/>
    <property type="match status" value="1"/>
</dbReference>
<evidence type="ECO:0000259" key="20">
    <source>
        <dbReference type="PROSITE" id="PS51085"/>
    </source>
</evidence>
<evidence type="ECO:0000256" key="6">
    <source>
        <dbReference type="ARBA" id="ARBA00022714"/>
    </source>
</evidence>
<dbReference type="InterPro" id="IPR027477">
    <property type="entry name" value="Succ_DH/fumarate_Rdtase_cat_sf"/>
</dbReference>
<dbReference type="AlphaFoldDB" id="A0A914CPE0"/>
<feature type="domain" description="2Fe-2S ferredoxin-type" evidence="20">
    <location>
        <begin position="555"/>
        <end position="649"/>
    </location>
</feature>
<keyword evidence="8 16" id="KW-0274">FAD</keyword>
<evidence type="ECO:0000256" key="13">
    <source>
        <dbReference type="ARBA" id="ARBA00023136"/>
    </source>
</evidence>
<dbReference type="Pfam" id="PF00890">
    <property type="entry name" value="FAD_binding_2"/>
    <property type="match status" value="1"/>
</dbReference>
<dbReference type="PROSITE" id="PS51379">
    <property type="entry name" value="4FE4S_FER_2"/>
    <property type="match status" value="1"/>
</dbReference>
<evidence type="ECO:0000256" key="9">
    <source>
        <dbReference type="ARBA" id="ARBA00022982"/>
    </source>
</evidence>
<keyword evidence="13 18" id="KW-0472">Membrane</keyword>
<protein>
    <recommendedName>
        <fullName evidence="17 18">Multifunctional fusion protein</fullName>
    </recommendedName>
    <domain>
        <recommendedName>
            <fullName evidence="17">Succinate dehydrogenase [ubiquinone] iron-sulfur subunit, mitochondrial</fullName>
            <ecNumber evidence="17">1.3.5.1</ecNumber>
        </recommendedName>
    </domain>
    <domain>
        <recommendedName>
            <fullName evidence="18">Succinate dehydrogenase [ubiquinone] flavoprotein subunit, mitochondrial</fullName>
        </recommendedName>
    </domain>
</protein>
<comment type="cofactor">
    <cofactor evidence="17">
        <name>[3Fe-4S] cluster</name>
        <dbReference type="ChEBI" id="CHEBI:21137"/>
    </cofactor>
    <text evidence="17">Binds 1 [3Fe-4S] cluster.</text>
</comment>
<dbReference type="PANTHER" id="PTHR11632:SF51">
    <property type="entry name" value="SUCCINATE DEHYDROGENASE [UBIQUINONE] FLAVOPROTEIN SUBUNIT, MITOCHONDRIAL"/>
    <property type="match status" value="1"/>
</dbReference>
<keyword evidence="18" id="KW-0816">Tricarboxylic acid cycle</keyword>
<dbReference type="Pfam" id="PF13085">
    <property type="entry name" value="Fer2_3"/>
    <property type="match status" value="1"/>
</dbReference>
<dbReference type="InterPro" id="IPR012675">
    <property type="entry name" value="Beta-grasp_dom_sf"/>
</dbReference>
<dbReference type="NCBIfam" id="TIGR01812">
    <property type="entry name" value="sdhA_frdA_Gneg"/>
    <property type="match status" value="1"/>
</dbReference>
<dbReference type="InterPro" id="IPR014006">
    <property type="entry name" value="Succ_Dhase_FrdA_Gneg"/>
</dbReference>
<dbReference type="Pfam" id="PF13183">
    <property type="entry name" value="Fer4_8"/>
    <property type="match status" value="1"/>
</dbReference>
<evidence type="ECO:0000256" key="10">
    <source>
        <dbReference type="ARBA" id="ARBA00023002"/>
    </source>
</evidence>
<feature type="binding site" evidence="16">
    <location>
        <position position="335"/>
    </location>
    <ligand>
        <name>FAD</name>
        <dbReference type="ChEBI" id="CHEBI:57692"/>
    </ligand>
</feature>
<dbReference type="GO" id="GO:0009061">
    <property type="term" value="P:anaerobic respiration"/>
    <property type="evidence" value="ECO:0007669"/>
    <property type="project" value="TreeGrafter"/>
</dbReference>
<dbReference type="InterPro" id="IPR036188">
    <property type="entry name" value="FAD/NAD-bd_sf"/>
</dbReference>
<dbReference type="NCBIfam" id="NF004616">
    <property type="entry name" value="PRK05950.1"/>
    <property type="match status" value="1"/>
</dbReference>
<dbReference type="GO" id="GO:0022900">
    <property type="term" value="P:electron transport chain"/>
    <property type="evidence" value="ECO:0007669"/>
    <property type="project" value="InterPro"/>
</dbReference>
<name>A0A914CPE0_9BILA</name>
<evidence type="ECO:0000256" key="2">
    <source>
        <dbReference type="ARBA" id="ARBA00008040"/>
    </source>
</evidence>
<keyword evidence="9 18" id="KW-0249">Electron transport</keyword>
<dbReference type="SUPFAM" id="SSF51905">
    <property type="entry name" value="FAD/NAD(P)-binding domain"/>
    <property type="match status" value="1"/>
</dbReference>
<dbReference type="InterPro" id="IPR037099">
    <property type="entry name" value="Fum_R/Succ_DH_flav-like_C_sf"/>
</dbReference>
<sequence length="789" mass="87148">MAAALANVEEDSWEWHTFDTVKGGDYLVDQDAAEILAKEAIDAVIDLENMGLPFNRTPEGKIDQRRFGGHTADHGKTPVRRACYAADRTGHMILQTLFQNCVKLGINFFNEFYVLDLVTVKDADGSTKVAGVVAYELATGDLHVFQSKAVIFATGGFGKIFKTTSNAHTLTGDGVGIIWRKGLPLEDMEFFQFHPTGLAGLGILLTEGARGEGAILRNVSGERFMERYAPTIKDLAPRDIVSRCMVQEVAEGRGAGPHRDYVLLDCTHLGAEVLETKLPDITEFARTYLGVDPVVEPVPVMPTAHYAMGGIPTNNNAEVLSDNTTVVPGLYAAGECACVSVHGSNRLGTNSLLDINVFGKRAGRNAVEYVKTADFVALPEDPAKEVRELIEGLRTNEGTERIAVLRKTLQDEMDRKAQVFRTDESLGEVLEVIEELRERFKNVHVDDKGKRYNTDLLEAVELGFLLDIAEVVVVTAKNRKESRGAHDGLPLGRPALVEPGGPHRARLEAGRLHEERGRRVALSPAGEEVLMSTALVDPDAVANLEEADDTGIQAFLVTFIVRRFNPEVDEEPRWVDYDVEVYSTDRVLDALHKIKWEVDGSLSFRRSCAHGICGSDAMRINGRNRLACKTLIKDLDISKPIYVEAIKGLPLEKDLIVDMEPFFASYREVQPFLISNSLPEKGKERVQSIVDRERFDDTTKCILCAACTSSCPVFWTDGQYFGPAAIVNAHRFIFDSRDDAGDVRLDILNDKEGVWRCRTTFNCTEACPRGIQVTQAIAEVKQAVLRGKP</sequence>
<dbReference type="Pfam" id="PF02910">
    <property type="entry name" value="Succ_DH_flav_C"/>
    <property type="match status" value="1"/>
</dbReference>
<feature type="binding site" evidence="15">
    <location>
        <position position="206"/>
    </location>
    <ligand>
        <name>substrate</name>
    </ligand>
</feature>
<dbReference type="NCBIfam" id="TIGR01816">
    <property type="entry name" value="sdhA_forward"/>
    <property type="match status" value="1"/>
</dbReference>
<dbReference type="InterPro" id="IPR017896">
    <property type="entry name" value="4Fe4S_Fe-S-bd"/>
</dbReference>
<dbReference type="SUPFAM" id="SSF46548">
    <property type="entry name" value="alpha-helical ferredoxin"/>
    <property type="match status" value="1"/>
</dbReference>
<evidence type="ECO:0000256" key="5">
    <source>
        <dbReference type="ARBA" id="ARBA00022630"/>
    </source>
</evidence>
<evidence type="ECO:0000256" key="18">
    <source>
        <dbReference type="RuleBase" id="RU362051"/>
    </source>
</evidence>
<dbReference type="Proteomes" id="UP000887540">
    <property type="component" value="Unplaced"/>
</dbReference>
<feature type="binding site" evidence="15">
    <location>
        <position position="194"/>
    </location>
    <ligand>
        <name>substrate</name>
    </ligand>
</feature>
<evidence type="ECO:0000256" key="8">
    <source>
        <dbReference type="ARBA" id="ARBA00022827"/>
    </source>
</evidence>
<dbReference type="InterPro" id="IPR015939">
    <property type="entry name" value="Fum_Rdtase/Succ_DH_flav-like_C"/>
</dbReference>
<dbReference type="InterPro" id="IPR001041">
    <property type="entry name" value="2Fe-2S_ferredoxin-type"/>
</dbReference>
<dbReference type="SUPFAM" id="SSF56425">
    <property type="entry name" value="Succinate dehydrogenase/fumarate reductase flavoprotein, catalytic domain"/>
    <property type="match status" value="1"/>
</dbReference>
<evidence type="ECO:0000256" key="17">
    <source>
        <dbReference type="RuleBase" id="RU361237"/>
    </source>
</evidence>
<keyword evidence="22" id="KW-1185">Reference proteome</keyword>
<dbReference type="EC" id="1.3.5.1" evidence="17"/>
<keyword evidence="5 16" id="KW-0285">Flavoprotein</keyword>
<dbReference type="InterPro" id="IPR004489">
    <property type="entry name" value="Succ_DH/fum_Rdtase_Fe-S"/>
</dbReference>
<feature type="active site" description="Proton acceptor" evidence="14">
    <location>
        <position position="238"/>
    </location>
</feature>
<feature type="binding site" evidence="16">
    <location>
        <position position="173"/>
    </location>
    <ligand>
        <name>FAD</name>
        <dbReference type="ChEBI" id="CHEBI:57692"/>
    </ligand>
</feature>
<dbReference type="GO" id="GO:0051538">
    <property type="term" value="F:3 iron, 4 sulfur cluster binding"/>
    <property type="evidence" value="ECO:0007669"/>
    <property type="project" value="UniProtKB-KW"/>
</dbReference>
<dbReference type="GO" id="GO:0006099">
    <property type="term" value="P:tricarboxylic acid cycle"/>
    <property type="evidence" value="ECO:0007669"/>
    <property type="project" value="UniProtKB-KW"/>
</dbReference>
<dbReference type="Gene3D" id="3.90.700.10">
    <property type="entry name" value="Succinate dehydrogenase/fumarate reductase flavoprotein, catalytic domain"/>
    <property type="match status" value="1"/>
</dbReference>
<proteinExistence type="inferred from homology"/>
<dbReference type="PROSITE" id="PS00198">
    <property type="entry name" value="4FE4S_FER_1"/>
    <property type="match status" value="1"/>
</dbReference>
<keyword evidence="12 17" id="KW-0411">Iron-sulfur</keyword>
<dbReference type="GO" id="GO:0009055">
    <property type="term" value="F:electron transfer activity"/>
    <property type="evidence" value="ECO:0007669"/>
    <property type="project" value="InterPro"/>
</dbReference>
<evidence type="ECO:0000256" key="12">
    <source>
        <dbReference type="ARBA" id="ARBA00023014"/>
    </source>
</evidence>
<dbReference type="InterPro" id="IPR025192">
    <property type="entry name" value="Succ_DH/fum_Rdtase_N"/>
</dbReference>
<dbReference type="FunFam" id="1.10.1060.10:FF:000003">
    <property type="entry name" value="Succinate dehydrogenase iron-sulfur subunit"/>
    <property type="match status" value="1"/>
</dbReference>
<dbReference type="GO" id="GO:0051539">
    <property type="term" value="F:4 iron, 4 sulfur cluster binding"/>
    <property type="evidence" value="ECO:0007669"/>
    <property type="project" value="UniProtKB-KW"/>
</dbReference>
<dbReference type="GO" id="GO:0005743">
    <property type="term" value="C:mitochondrial inner membrane"/>
    <property type="evidence" value="ECO:0007669"/>
    <property type="project" value="UniProtKB-SubCell"/>
</dbReference>
<keyword evidence="17" id="KW-0003">3Fe-4S</keyword>
<dbReference type="Gene3D" id="3.10.20.30">
    <property type="match status" value="1"/>
</dbReference>
<evidence type="ECO:0000256" key="16">
    <source>
        <dbReference type="PIRSR" id="PIRSR611281-3"/>
    </source>
</evidence>
<dbReference type="WBParaSite" id="ACRNAN_scaffold13.g14177.t1">
    <property type="protein sequence ID" value="ACRNAN_scaffold13.g14177.t1"/>
    <property type="gene ID" value="ACRNAN_scaffold13.g14177"/>
</dbReference>
<comment type="function">
    <text evidence="17">Iron-sulfur protein (IP) subunit of succinate dehydrogenase (SDH) that is involved in complex II of the mitochondrial electron transport chain and is responsible for transferring electrons from succinate to ubiquinone (coenzyme Q).</text>
</comment>
<dbReference type="InterPro" id="IPR017900">
    <property type="entry name" value="4Fe4S_Fe_S_CS"/>
</dbReference>
<comment type="catalytic activity">
    <reaction evidence="18">
        <text>a quinone + succinate = fumarate + a quinol</text>
        <dbReference type="Rhea" id="RHEA:40523"/>
        <dbReference type="ChEBI" id="CHEBI:24646"/>
        <dbReference type="ChEBI" id="CHEBI:29806"/>
        <dbReference type="ChEBI" id="CHEBI:30031"/>
        <dbReference type="ChEBI" id="CHEBI:132124"/>
        <dbReference type="EC" id="1.3.5.1"/>
    </reaction>
</comment>
<dbReference type="InterPro" id="IPR009051">
    <property type="entry name" value="Helical_ferredxn"/>
</dbReference>
<evidence type="ECO:0000259" key="21">
    <source>
        <dbReference type="PROSITE" id="PS51379"/>
    </source>
</evidence>
<evidence type="ECO:0000256" key="19">
    <source>
        <dbReference type="SAM" id="MobiDB-lite"/>
    </source>
</evidence>
<comment type="subcellular location">
    <subcellularLocation>
        <location evidence="1">Membrane</location>
        <topology evidence="1">Peripheral membrane protein</topology>
    </subcellularLocation>
    <subcellularLocation>
        <location evidence="17">Mitochondrion inner membrane</location>
        <topology evidence="17">Peripheral membrane protein</topology>
        <orientation evidence="17">Matrix side</orientation>
    </subcellularLocation>
</comment>
<accession>A0A914CPE0</accession>
<organism evidence="22 23">
    <name type="scientific">Acrobeloides nanus</name>
    <dbReference type="NCBI Taxonomy" id="290746"/>
    <lineage>
        <taxon>Eukaryota</taxon>
        <taxon>Metazoa</taxon>
        <taxon>Ecdysozoa</taxon>
        <taxon>Nematoda</taxon>
        <taxon>Chromadorea</taxon>
        <taxon>Rhabditida</taxon>
        <taxon>Tylenchina</taxon>
        <taxon>Cephalobomorpha</taxon>
        <taxon>Cephaloboidea</taxon>
        <taxon>Cephalobidae</taxon>
        <taxon>Acrobeloides</taxon>
    </lineage>
</organism>
<dbReference type="Gene3D" id="1.10.1060.10">
    <property type="entry name" value="Alpha-helical ferredoxin"/>
    <property type="match status" value="1"/>
</dbReference>
<feature type="binding site" evidence="16">
    <location>
        <begin position="351"/>
        <end position="352"/>
    </location>
    <ligand>
        <name>FAD</name>
        <dbReference type="ChEBI" id="CHEBI:57692"/>
    </ligand>
</feature>
<dbReference type="Gene3D" id="3.50.50.60">
    <property type="entry name" value="FAD/NAD(P)-binding domain"/>
    <property type="match status" value="1"/>
</dbReference>
<reference evidence="23" key="1">
    <citation type="submission" date="2022-11" db="UniProtKB">
        <authorList>
            <consortium name="WormBaseParasite"/>
        </authorList>
    </citation>
    <scope>IDENTIFICATION</scope>
</reference>
<dbReference type="PANTHER" id="PTHR11632">
    <property type="entry name" value="SUCCINATE DEHYDROGENASE 2 FLAVOPROTEIN SUBUNIT"/>
    <property type="match status" value="1"/>
</dbReference>
<comment type="cofactor">
    <cofactor evidence="17">
        <name>[4Fe-4S] cluster</name>
        <dbReference type="ChEBI" id="CHEBI:49883"/>
    </cofactor>
    <text evidence="17">Binds 1 [4Fe-4S] cluster.</text>
</comment>
<dbReference type="GO" id="GO:0051537">
    <property type="term" value="F:2 iron, 2 sulfur cluster binding"/>
    <property type="evidence" value="ECO:0007669"/>
    <property type="project" value="UniProtKB-KW"/>
</dbReference>